<organism evidence="10 11">
    <name type="scientific">Alicycliphilus denitrificans (strain DSM 14773 / CIP 107495 / K601)</name>
    <dbReference type="NCBI Taxonomy" id="596154"/>
    <lineage>
        <taxon>Bacteria</taxon>
        <taxon>Pseudomonadati</taxon>
        <taxon>Pseudomonadota</taxon>
        <taxon>Betaproteobacteria</taxon>
        <taxon>Burkholderiales</taxon>
        <taxon>Comamonadaceae</taxon>
        <taxon>Alicycliphilus</taxon>
    </lineage>
</organism>
<dbReference type="Gene3D" id="3.40.30.10">
    <property type="entry name" value="Glutaredoxin"/>
    <property type="match status" value="1"/>
</dbReference>
<evidence type="ECO:0000259" key="8">
    <source>
        <dbReference type="Pfam" id="PF10411"/>
    </source>
</evidence>
<dbReference type="PANTHER" id="PTHR35272">
    <property type="entry name" value="THIOL:DISULFIDE INTERCHANGE PROTEIN DSBC-RELATED"/>
    <property type="match status" value="1"/>
</dbReference>
<evidence type="ECO:0000256" key="4">
    <source>
        <dbReference type="ARBA" id="ARBA00022764"/>
    </source>
</evidence>
<name>F4GGK0_ALIDK</name>
<keyword evidence="4 7" id="KW-0574">Periplasm</keyword>
<keyword evidence="5" id="KW-1015">Disulfide bond</keyword>
<evidence type="ECO:0000313" key="10">
    <source>
        <dbReference type="EMBL" id="AEB85154.1"/>
    </source>
</evidence>
<evidence type="ECO:0000256" key="6">
    <source>
        <dbReference type="ARBA" id="ARBA00023284"/>
    </source>
</evidence>
<dbReference type="InterPro" id="IPR018950">
    <property type="entry name" value="DiS-bond_isomerase_DsbC/G_N"/>
</dbReference>
<sequence length="281" mass="30537">MMATTDPVRARRPRFAARLLPAALCAVLLAAATPGQATTPDETRLLGALRMAHPGTQFTEVARTEVEGLYEVWMNGNVAYVTAANPRFFVFGRLFDTASMRDITGPRIAQRSAAQGAQLQSESTSAAPVSIDQLPLNDAIKTVRGNGQRKVAVFSDPNCIYCKQLEPEVAGIDNVTVYTFLVPFQGEARPVAIWCSADRERAWRQWMLQADASLQQPTASCEHPIARNLELARRLGVQGTPTLIWADGTRTDGYVGRQVLEARLAEAAKSASKPASTGKRP</sequence>
<gene>
    <name evidence="10" type="ordered locus">Alide2_2806</name>
</gene>
<evidence type="ECO:0000256" key="1">
    <source>
        <dbReference type="ARBA" id="ARBA00004418"/>
    </source>
</evidence>
<evidence type="ECO:0000259" key="9">
    <source>
        <dbReference type="Pfam" id="PF13098"/>
    </source>
</evidence>
<dbReference type="Gene3D" id="3.10.450.70">
    <property type="entry name" value="Disulphide bond isomerase, DsbC/G, N-terminal"/>
    <property type="match status" value="1"/>
</dbReference>
<evidence type="ECO:0000313" key="11">
    <source>
        <dbReference type="Proteomes" id="UP000007938"/>
    </source>
</evidence>
<dbReference type="InterPro" id="IPR009094">
    <property type="entry name" value="DiS-bond_isomerase_DsbC/G_N_sf"/>
</dbReference>
<dbReference type="InterPro" id="IPR033954">
    <property type="entry name" value="DiS-bond_Isoase_DsbC/G"/>
</dbReference>
<dbReference type="SUPFAM" id="SSF54423">
    <property type="entry name" value="DsbC/DsbG N-terminal domain-like"/>
    <property type="match status" value="1"/>
</dbReference>
<dbReference type="Proteomes" id="UP000007938">
    <property type="component" value="Chromosome"/>
</dbReference>
<dbReference type="AlphaFoldDB" id="F4GGK0"/>
<feature type="domain" description="Thioredoxin-like fold" evidence="9">
    <location>
        <begin position="144"/>
        <end position="263"/>
    </location>
</feature>
<evidence type="ECO:0000256" key="5">
    <source>
        <dbReference type="ARBA" id="ARBA00023157"/>
    </source>
</evidence>
<dbReference type="InterPro" id="IPR036249">
    <property type="entry name" value="Thioredoxin-like_sf"/>
</dbReference>
<evidence type="ECO:0000256" key="2">
    <source>
        <dbReference type="ARBA" id="ARBA00009813"/>
    </source>
</evidence>
<dbReference type="STRING" id="596154.Alide2_2806"/>
<comment type="function">
    <text evidence="7">Required for disulfide bond formation in some periplasmic proteins. Acts by transferring its disulfide bond to other proteins and is reduced in the process.</text>
</comment>
<dbReference type="OrthoDB" id="12976at2"/>
<reference evidence="10 11" key="1">
    <citation type="journal article" date="2011" name="J. Bacteriol.">
        <title>Genome Sequences of Alicycliphilus denitrificans Strains BC and K601T.</title>
        <authorList>
            <person name="Oosterkamp M.J."/>
            <person name="Veuskens T."/>
            <person name="Plugge C.M."/>
            <person name="Langenhoff A.A."/>
            <person name="Gerritse J."/>
            <person name="van Berkel W.J."/>
            <person name="Pieper D.H."/>
            <person name="Junca H."/>
            <person name="Goodwin L.A."/>
            <person name="Daligault H.E."/>
            <person name="Bruce D.C."/>
            <person name="Detter J.C."/>
            <person name="Tapia R."/>
            <person name="Han C.S."/>
            <person name="Land M.L."/>
            <person name="Hauser L.J."/>
            <person name="Smidt H."/>
            <person name="Stams A.J."/>
        </authorList>
    </citation>
    <scope>NUCLEOTIDE SEQUENCE [LARGE SCALE GENOMIC DNA]</scope>
    <source>
        <strain evidence="11">DSM 14773 / CIP 107495 / K601</strain>
    </source>
</reference>
<proteinExistence type="inferred from homology"/>
<dbReference type="PANTHER" id="PTHR35272:SF3">
    <property type="entry name" value="THIOL:DISULFIDE INTERCHANGE PROTEIN DSBC"/>
    <property type="match status" value="1"/>
</dbReference>
<evidence type="ECO:0000256" key="7">
    <source>
        <dbReference type="RuleBase" id="RU364038"/>
    </source>
</evidence>
<dbReference type="Pfam" id="PF10411">
    <property type="entry name" value="DsbC_N"/>
    <property type="match status" value="1"/>
</dbReference>
<dbReference type="EMBL" id="CP002657">
    <property type="protein sequence ID" value="AEB85154.1"/>
    <property type="molecule type" value="Genomic_DNA"/>
</dbReference>
<comment type="subcellular location">
    <subcellularLocation>
        <location evidence="1 7">Periplasm</location>
    </subcellularLocation>
</comment>
<dbReference type="HOGENOM" id="CLU_083593_1_1_4"/>
<feature type="chain" id="PRO_5010007965" description="Thiol:disulfide interchange protein" evidence="7">
    <location>
        <begin position="38"/>
        <end position="281"/>
    </location>
</feature>
<keyword evidence="6 7" id="KW-0676">Redox-active center</keyword>
<dbReference type="RefSeq" id="WP_013722352.1">
    <property type="nucleotide sequence ID" value="NC_015422.1"/>
</dbReference>
<dbReference type="KEGG" id="adk:Alide2_2806"/>
<protein>
    <recommendedName>
        <fullName evidence="7">Thiol:disulfide interchange protein</fullName>
    </recommendedName>
</protein>
<dbReference type="CDD" id="cd03020">
    <property type="entry name" value="DsbA_DsbC_DsbG"/>
    <property type="match status" value="1"/>
</dbReference>
<dbReference type="SUPFAM" id="SSF52833">
    <property type="entry name" value="Thioredoxin-like"/>
    <property type="match status" value="1"/>
</dbReference>
<evidence type="ECO:0000256" key="3">
    <source>
        <dbReference type="ARBA" id="ARBA00022729"/>
    </source>
</evidence>
<keyword evidence="3 7" id="KW-0732">Signal</keyword>
<feature type="domain" description="Disulphide bond isomerase DsbC/G N-terminal" evidence="8">
    <location>
        <begin position="37"/>
        <end position="104"/>
    </location>
</feature>
<dbReference type="InterPro" id="IPR012336">
    <property type="entry name" value="Thioredoxin-like_fold"/>
</dbReference>
<dbReference type="GO" id="GO:0016853">
    <property type="term" value="F:isomerase activity"/>
    <property type="evidence" value="ECO:0007669"/>
    <property type="project" value="UniProtKB-KW"/>
</dbReference>
<dbReference type="InterPro" id="IPR051470">
    <property type="entry name" value="Thiol:disulfide_interchange"/>
</dbReference>
<accession>F4GGK0</accession>
<dbReference type="Pfam" id="PF13098">
    <property type="entry name" value="Thioredoxin_2"/>
    <property type="match status" value="1"/>
</dbReference>
<reference evidence="10 11" key="2">
    <citation type="submission" date="2011-04" db="EMBL/GenBank/DDBJ databases">
        <title>Complete sequence of chromosome of Alicycliphilus denitrificans K601.</title>
        <authorList>
            <consortium name="US DOE Joint Genome Institute"/>
            <person name="Lucas S."/>
            <person name="Han J."/>
            <person name="Lapidus A."/>
            <person name="Cheng J.-F."/>
            <person name="Goodwin L."/>
            <person name="Pitluck S."/>
            <person name="Peters L."/>
            <person name="Zeytun A."/>
            <person name="Detter J.C."/>
            <person name="Han C."/>
            <person name="Tapia R."/>
            <person name="Land M."/>
            <person name="Hauser L."/>
            <person name="Kyrpides N."/>
            <person name="Ivanova N."/>
            <person name="Mikhailova N."/>
            <person name="Pagani I."/>
            <person name="Oosterkamp M."/>
            <person name="Pieper D."/>
            <person name="van Berkel W."/>
            <person name="Langenhoff A."/>
            <person name="Smidt H."/>
            <person name="Stams A."/>
            <person name="Woyke T."/>
        </authorList>
    </citation>
    <scope>NUCLEOTIDE SEQUENCE [LARGE SCALE GENOMIC DNA]</scope>
    <source>
        <strain evidence="11">DSM 14773 / CIP 107495 / K601</strain>
    </source>
</reference>
<feature type="signal peptide" evidence="7">
    <location>
        <begin position="1"/>
        <end position="37"/>
    </location>
</feature>
<dbReference type="GO" id="GO:0042597">
    <property type="term" value="C:periplasmic space"/>
    <property type="evidence" value="ECO:0007669"/>
    <property type="project" value="UniProtKB-SubCell"/>
</dbReference>
<dbReference type="eggNOG" id="COG1651">
    <property type="taxonomic scope" value="Bacteria"/>
</dbReference>
<comment type="similarity">
    <text evidence="2 7">Belongs to the thioredoxin family. DsbC subfamily.</text>
</comment>
<keyword evidence="10" id="KW-0413">Isomerase</keyword>
<keyword evidence="11" id="KW-1185">Reference proteome</keyword>